<reference evidence="6 7" key="1">
    <citation type="submission" date="2019-04" db="EMBL/GenBank/DDBJ databases">
        <title>Herbidospora sp. NEAU-GS14.nov., a novel actinomycete isolated from soil.</title>
        <authorList>
            <person name="Han L."/>
        </authorList>
    </citation>
    <scope>NUCLEOTIDE SEQUENCE [LARGE SCALE GENOMIC DNA]</scope>
    <source>
        <strain evidence="6 7">NEAU-GS14</strain>
    </source>
</reference>
<keyword evidence="1" id="KW-0805">Transcription regulation</keyword>
<dbReference type="SUPFAM" id="SSF48498">
    <property type="entry name" value="Tetracyclin repressor-like, C-terminal domain"/>
    <property type="match status" value="1"/>
</dbReference>
<dbReference type="GO" id="GO:0003700">
    <property type="term" value="F:DNA-binding transcription factor activity"/>
    <property type="evidence" value="ECO:0007669"/>
    <property type="project" value="TreeGrafter"/>
</dbReference>
<keyword evidence="7" id="KW-1185">Reference proteome</keyword>
<comment type="caution">
    <text evidence="6">The sequence shown here is derived from an EMBL/GenBank/DDBJ whole genome shotgun (WGS) entry which is preliminary data.</text>
</comment>
<gene>
    <name evidence="6" type="ORF">FDA94_33805</name>
</gene>
<dbReference type="InterPro" id="IPR036271">
    <property type="entry name" value="Tet_transcr_reg_TetR-rel_C_sf"/>
</dbReference>
<evidence type="ECO:0000259" key="5">
    <source>
        <dbReference type="PROSITE" id="PS50977"/>
    </source>
</evidence>
<dbReference type="AlphaFoldDB" id="A0A4V5UXK4"/>
<dbReference type="Gene3D" id="1.10.357.10">
    <property type="entry name" value="Tetracycline Repressor, domain 2"/>
    <property type="match status" value="1"/>
</dbReference>
<feature type="domain" description="HTH tetR-type" evidence="5">
    <location>
        <begin position="6"/>
        <end position="65"/>
    </location>
</feature>
<dbReference type="SUPFAM" id="SSF46689">
    <property type="entry name" value="Homeodomain-like"/>
    <property type="match status" value="1"/>
</dbReference>
<dbReference type="InterPro" id="IPR049445">
    <property type="entry name" value="TetR_SbtR-like_C"/>
</dbReference>
<accession>A0A4V5UXK4</accession>
<dbReference type="Pfam" id="PF00440">
    <property type="entry name" value="TetR_N"/>
    <property type="match status" value="1"/>
</dbReference>
<proteinExistence type="predicted"/>
<dbReference type="InterPro" id="IPR050109">
    <property type="entry name" value="HTH-type_TetR-like_transc_reg"/>
</dbReference>
<evidence type="ECO:0000256" key="4">
    <source>
        <dbReference type="PROSITE-ProRule" id="PRU00335"/>
    </source>
</evidence>
<sequence length="177" mass="19333">MRADARRNYERLLTEAGVAFGEKGTEASLEDIAKAAGVGVGTLYRHFPTRQDLILAVLRDRFEAMATTARDLKCDDPGRALREWLLAQLHHITATRGLTAELAVAVNNPESPLHGQCETLFAVSADLLARAKETGAVRPDLTQADLATIVHGIAWSCESDSVRQERLLDLFLEGVLV</sequence>
<protein>
    <submittedName>
        <fullName evidence="6">TetR/AcrR family transcriptional regulator</fullName>
    </submittedName>
</protein>
<dbReference type="PRINTS" id="PR00455">
    <property type="entry name" value="HTHTETR"/>
</dbReference>
<keyword evidence="3" id="KW-0804">Transcription</keyword>
<name>A0A4V5UXK4_9ACTN</name>
<evidence type="ECO:0000313" key="6">
    <source>
        <dbReference type="EMBL" id="TKK81143.1"/>
    </source>
</evidence>
<evidence type="ECO:0000256" key="3">
    <source>
        <dbReference type="ARBA" id="ARBA00023163"/>
    </source>
</evidence>
<dbReference type="PROSITE" id="PS50977">
    <property type="entry name" value="HTH_TETR_2"/>
    <property type="match status" value="1"/>
</dbReference>
<dbReference type="EMBL" id="SZQA01000047">
    <property type="protein sequence ID" value="TKK81143.1"/>
    <property type="molecule type" value="Genomic_DNA"/>
</dbReference>
<dbReference type="InterPro" id="IPR009057">
    <property type="entry name" value="Homeodomain-like_sf"/>
</dbReference>
<dbReference type="GO" id="GO:0000976">
    <property type="term" value="F:transcription cis-regulatory region binding"/>
    <property type="evidence" value="ECO:0007669"/>
    <property type="project" value="TreeGrafter"/>
</dbReference>
<dbReference type="PANTHER" id="PTHR30055:SF234">
    <property type="entry name" value="HTH-TYPE TRANSCRIPTIONAL REGULATOR BETI"/>
    <property type="match status" value="1"/>
</dbReference>
<keyword evidence="2 4" id="KW-0238">DNA-binding</keyword>
<dbReference type="PANTHER" id="PTHR30055">
    <property type="entry name" value="HTH-TYPE TRANSCRIPTIONAL REGULATOR RUTR"/>
    <property type="match status" value="1"/>
</dbReference>
<dbReference type="Pfam" id="PF21597">
    <property type="entry name" value="TetR_C_43"/>
    <property type="match status" value="1"/>
</dbReference>
<dbReference type="RefSeq" id="WP_137251134.1">
    <property type="nucleotide sequence ID" value="NZ_SZQA01000047.1"/>
</dbReference>
<evidence type="ECO:0000313" key="7">
    <source>
        <dbReference type="Proteomes" id="UP000308705"/>
    </source>
</evidence>
<dbReference type="InterPro" id="IPR001647">
    <property type="entry name" value="HTH_TetR"/>
</dbReference>
<feature type="DNA-binding region" description="H-T-H motif" evidence="4">
    <location>
        <begin position="28"/>
        <end position="47"/>
    </location>
</feature>
<evidence type="ECO:0000256" key="2">
    <source>
        <dbReference type="ARBA" id="ARBA00023125"/>
    </source>
</evidence>
<dbReference type="Proteomes" id="UP000308705">
    <property type="component" value="Unassembled WGS sequence"/>
</dbReference>
<evidence type="ECO:0000256" key="1">
    <source>
        <dbReference type="ARBA" id="ARBA00023015"/>
    </source>
</evidence>
<organism evidence="6 7">
    <name type="scientific">Herbidospora galbida</name>
    <dbReference type="NCBI Taxonomy" id="2575442"/>
    <lineage>
        <taxon>Bacteria</taxon>
        <taxon>Bacillati</taxon>
        <taxon>Actinomycetota</taxon>
        <taxon>Actinomycetes</taxon>
        <taxon>Streptosporangiales</taxon>
        <taxon>Streptosporangiaceae</taxon>
        <taxon>Herbidospora</taxon>
    </lineage>
</organism>
<dbReference type="OrthoDB" id="3295174at2"/>